<sequence length="313" mass="32874">MNKSAKMASLASALLLTFALTACGQANAPAPEPINVPPNSTQEPPADPAEAEETDPAEPADPADPDGEEVLSATGEYGGQADPHTIEVNVDGTPTSFQLAEGVEAQLDGLNEGDTISFDYVEQKVEGSDVPQLEIRSLHAGGDSTSSGQGTSGAAASTDRPATESFVVGDGESKTLTGELQDGDGYSLYVLDGYTLDASANRLSLTEDPAYYAEIEKLPADYNVDHLRLQGTAELEKAGGTVKEFDSDTLVESPMVNASLFLQGSGADETRDYILWEAEDGSGYIFRLVMPENEDGSPFYMEATTSLSTILGL</sequence>
<dbReference type="PROSITE" id="PS51257">
    <property type="entry name" value="PROKAR_LIPOPROTEIN"/>
    <property type="match status" value="1"/>
</dbReference>
<feature type="signal peptide" evidence="2">
    <location>
        <begin position="1"/>
        <end position="28"/>
    </location>
</feature>
<evidence type="ECO:0000256" key="2">
    <source>
        <dbReference type="SAM" id="SignalP"/>
    </source>
</evidence>
<feature type="region of interest" description="Disordered" evidence="1">
    <location>
        <begin position="139"/>
        <end position="166"/>
    </location>
</feature>
<protein>
    <recommendedName>
        <fullName evidence="5">DUF5666 domain-containing protein</fullName>
    </recommendedName>
</protein>
<organism evidence="3 4">
    <name type="scientific">Saccharibacillus brassicae</name>
    <dbReference type="NCBI Taxonomy" id="2583377"/>
    <lineage>
        <taxon>Bacteria</taxon>
        <taxon>Bacillati</taxon>
        <taxon>Bacillota</taxon>
        <taxon>Bacilli</taxon>
        <taxon>Bacillales</taxon>
        <taxon>Paenibacillaceae</taxon>
        <taxon>Saccharibacillus</taxon>
    </lineage>
</organism>
<dbReference type="OrthoDB" id="2620571at2"/>
<feature type="chain" id="PRO_5021445795" description="DUF5666 domain-containing protein" evidence="2">
    <location>
        <begin position="29"/>
        <end position="313"/>
    </location>
</feature>
<proteinExistence type="predicted"/>
<dbReference type="AlphaFoldDB" id="A0A4Y6UW30"/>
<gene>
    <name evidence="3" type="ORF">FFV09_14420</name>
</gene>
<dbReference type="EMBL" id="CP041217">
    <property type="protein sequence ID" value="QDH21923.1"/>
    <property type="molecule type" value="Genomic_DNA"/>
</dbReference>
<feature type="compositionally biased region" description="Low complexity" evidence="1">
    <location>
        <begin position="140"/>
        <end position="159"/>
    </location>
</feature>
<reference evidence="3 4" key="1">
    <citation type="submission" date="2019-06" db="EMBL/GenBank/DDBJ databases">
        <title>Saccharibacillus brassicae sp. nov., an endophytic bacterium isolated from Chinese cabbage seeds (Brassica pekinensis).</title>
        <authorList>
            <person name="Jiang L."/>
            <person name="Lee J."/>
            <person name="Kim S.W."/>
        </authorList>
    </citation>
    <scope>NUCLEOTIDE SEQUENCE [LARGE SCALE GENOMIC DNA]</scope>
    <source>
        <strain evidence="4">KCTC 43072 / ATSA2</strain>
    </source>
</reference>
<dbReference type="RefSeq" id="WP_141448467.1">
    <property type="nucleotide sequence ID" value="NZ_CP041217.1"/>
</dbReference>
<evidence type="ECO:0000313" key="3">
    <source>
        <dbReference type="EMBL" id="QDH21923.1"/>
    </source>
</evidence>
<name>A0A4Y6UW30_SACBS</name>
<evidence type="ECO:0008006" key="5">
    <source>
        <dbReference type="Google" id="ProtNLM"/>
    </source>
</evidence>
<dbReference type="KEGG" id="saca:FFV09_14420"/>
<keyword evidence="2" id="KW-0732">Signal</keyword>
<feature type="region of interest" description="Disordered" evidence="1">
    <location>
        <begin position="26"/>
        <end position="90"/>
    </location>
</feature>
<feature type="compositionally biased region" description="Acidic residues" evidence="1">
    <location>
        <begin position="49"/>
        <end position="69"/>
    </location>
</feature>
<accession>A0A4Y6UW30</accession>
<keyword evidence="4" id="KW-1185">Reference proteome</keyword>
<evidence type="ECO:0000256" key="1">
    <source>
        <dbReference type="SAM" id="MobiDB-lite"/>
    </source>
</evidence>
<dbReference type="Proteomes" id="UP000316968">
    <property type="component" value="Chromosome"/>
</dbReference>
<evidence type="ECO:0000313" key="4">
    <source>
        <dbReference type="Proteomes" id="UP000316968"/>
    </source>
</evidence>